<proteinExistence type="predicted"/>
<reference evidence="1" key="1">
    <citation type="journal article" date="2021" name="New Phytol.">
        <title>Evolutionary innovations through gain and loss of genes in the ectomycorrhizal Boletales.</title>
        <authorList>
            <person name="Wu G."/>
            <person name="Miyauchi S."/>
            <person name="Morin E."/>
            <person name="Kuo A."/>
            <person name="Drula E."/>
            <person name="Varga T."/>
            <person name="Kohler A."/>
            <person name="Feng B."/>
            <person name="Cao Y."/>
            <person name="Lipzen A."/>
            <person name="Daum C."/>
            <person name="Hundley H."/>
            <person name="Pangilinan J."/>
            <person name="Johnson J."/>
            <person name="Barry K."/>
            <person name="LaButti K."/>
            <person name="Ng V."/>
            <person name="Ahrendt S."/>
            <person name="Min B."/>
            <person name="Choi I.G."/>
            <person name="Park H."/>
            <person name="Plett J.M."/>
            <person name="Magnuson J."/>
            <person name="Spatafora J.W."/>
            <person name="Nagy L.G."/>
            <person name="Henrissat B."/>
            <person name="Grigoriev I.V."/>
            <person name="Yang Z.L."/>
            <person name="Xu J."/>
            <person name="Martin F.M."/>
        </authorList>
    </citation>
    <scope>NUCLEOTIDE SEQUENCE</scope>
    <source>
        <strain evidence="1">KUC20120723A-06</strain>
    </source>
</reference>
<organism evidence="1 2">
    <name type="scientific">Leucogyrophana mollusca</name>
    <dbReference type="NCBI Taxonomy" id="85980"/>
    <lineage>
        <taxon>Eukaryota</taxon>
        <taxon>Fungi</taxon>
        <taxon>Dikarya</taxon>
        <taxon>Basidiomycota</taxon>
        <taxon>Agaricomycotina</taxon>
        <taxon>Agaricomycetes</taxon>
        <taxon>Agaricomycetidae</taxon>
        <taxon>Boletales</taxon>
        <taxon>Boletales incertae sedis</taxon>
        <taxon>Leucogyrophana</taxon>
    </lineage>
</organism>
<keyword evidence="2" id="KW-1185">Reference proteome</keyword>
<dbReference type="EMBL" id="MU266403">
    <property type="protein sequence ID" value="KAH7925367.1"/>
    <property type="molecule type" value="Genomic_DNA"/>
</dbReference>
<name>A0ACB8BKK5_9AGAM</name>
<comment type="caution">
    <text evidence="1">The sequence shown here is derived from an EMBL/GenBank/DDBJ whole genome shotgun (WGS) entry which is preliminary data.</text>
</comment>
<dbReference type="Proteomes" id="UP000790709">
    <property type="component" value="Unassembled WGS sequence"/>
</dbReference>
<evidence type="ECO:0000313" key="1">
    <source>
        <dbReference type="EMBL" id="KAH7925367.1"/>
    </source>
</evidence>
<protein>
    <submittedName>
        <fullName evidence="1">Uncharacterized protein</fullName>
    </submittedName>
</protein>
<accession>A0ACB8BKK5</accession>
<sequence>MHDGSDRGDNYRVVRRAESRTGASKTLNDINHYDDKRSHRHIALDISLKPMGLSVGCGSTELVSVDPTIWCGRPPPPRSADEVNEFSLSIPKRSGHHPSRSHYPSSFVGALLSYISTERNLVQGPLARHTQIIWPLGKVQLQPRYDTAKHAWDAMPPSPHVVPPRDIKARDDFWDTCDAVYAMGCESPAEYVFLVTR</sequence>
<evidence type="ECO:0000313" key="2">
    <source>
        <dbReference type="Proteomes" id="UP000790709"/>
    </source>
</evidence>
<gene>
    <name evidence="1" type="ORF">BV22DRAFT_1129037</name>
</gene>